<dbReference type="Proteomes" id="UP000789739">
    <property type="component" value="Unassembled WGS sequence"/>
</dbReference>
<evidence type="ECO:0000313" key="8">
    <source>
        <dbReference type="Proteomes" id="UP000789739"/>
    </source>
</evidence>
<dbReference type="AlphaFoldDB" id="A0A9N9AVN4"/>
<proteinExistence type="inferred from homology"/>
<comment type="subunit">
    <text evidence="4">Binds to mitochondrial small subunit 15S rRNA.</text>
</comment>
<accession>A0A9N9AVN4</accession>
<feature type="repeat" description="PPR" evidence="5">
    <location>
        <begin position="308"/>
        <end position="342"/>
    </location>
</feature>
<dbReference type="InterPro" id="IPR002885">
    <property type="entry name" value="PPR_rpt"/>
</dbReference>
<dbReference type="PANTHER" id="PTHR47447:SF28">
    <property type="entry name" value="PENTACOTRIPEPTIDE-REPEAT REGION OF PRORP DOMAIN-CONTAINING PROTEIN"/>
    <property type="match status" value="1"/>
</dbReference>
<dbReference type="SUPFAM" id="SSF81901">
    <property type="entry name" value="HCP-like"/>
    <property type="match status" value="1"/>
</dbReference>
<dbReference type="EMBL" id="CAJVPI010000497">
    <property type="protein sequence ID" value="CAG8542506.1"/>
    <property type="molecule type" value="Genomic_DNA"/>
</dbReference>
<dbReference type="Pfam" id="PF17177">
    <property type="entry name" value="PPR_long"/>
    <property type="match status" value="1"/>
</dbReference>
<evidence type="ECO:0000259" key="6">
    <source>
        <dbReference type="Pfam" id="PF17177"/>
    </source>
</evidence>
<evidence type="ECO:0000256" key="3">
    <source>
        <dbReference type="ARBA" id="ARBA00044493"/>
    </source>
</evidence>
<dbReference type="InterPro" id="IPR033443">
    <property type="entry name" value="PROP1-like_PPR_dom"/>
</dbReference>
<evidence type="ECO:0000256" key="5">
    <source>
        <dbReference type="PROSITE-ProRule" id="PRU00708"/>
    </source>
</evidence>
<gene>
    <name evidence="7" type="ORF">PBRASI_LOCUS4661</name>
</gene>
<dbReference type="InterPro" id="IPR011990">
    <property type="entry name" value="TPR-like_helical_dom_sf"/>
</dbReference>
<feature type="repeat" description="PPR" evidence="5">
    <location>
        <begin position="343"/>
        <end position="377"/>
    </location>
</feature>
<feature type="repeat" description="PPR" evidence="5">
    <location>
        <begin position="132"/>
        <end position="166"/>
    </location>
</feature>
<keyword evidence="8" id="KW-1185">Reference proteome</keyword>
<dbReference type="NCBIfam" id="TIGR00756">
    <property type="entry name" value="PPR"/>
    <property type="match status" value="6"/>
</dbReference>
<dbReference type="OrthoDB" id="185373at2759"/>
<feature type="repeat" description="PPR" evidence="5">
    <location>
        <begin position="167"/>
        <end position="201"/>
    </location>
</feature>
<dbReference type="Gene3D" id="1.25.40.10">
    <property type="entry name" value="Tetratricopeptide repeat domain"/>
    <property type="match status" value="3"/>
</dbReference>
<evidence type="ECO:0000313" key="7">
    <source>
        <dbReference type="EMBL" id="CAG8542506.1"/>
    </source>
</evidence>
<organism evidence="7 8">
    <name type="scientific">Paraglomus brasilianum</name>
    <dbReference type="NCBI Taxonomy" id="144538"/>
    <lineage>
        <taxon>Eukaryota</taxon>
        <taxon>Fungi</taxon>
        <taxon>Fungi incertae sedis</taxon>
        <taxon>Mucoromycota</taxon>
        <taxon>Glomeromycotina</taxon>
        <taxon>Glomeromycetes</taxon>
        <taxon>Paraglomerales</taxon>
        <taxon>Paraglomeraceae</taxon>
        <taxon>Paraglomus</taxon>
    </lineage>
</organism>
<evidence type="ECO:0000256" key="1">
    <source>
        <dbReference type="ARBA" id="ARBA00006192"/>
    </source>
</evidence>
<sequence>MQHKHLFLTINKYLKLLEVGTKFPSEVHLEIRARLKSQRDPHLILSFYNEVALKGIVTGHDAQSGIRFKLGEAIRKISARKVEAAYRLLKTQGPIHPICHQKILDKLACNRELEKGALDCYNNIIADGYVPDLWTYNRLLDCLCDANNIEMAWKILDDMVAKGIRPNVVTFNTLIKGFVARGDMNKVWHVFRIMNQHNIVPSVITYSLIMNNQLMRQARQQSGRYSIRNVTDSDIPLDARAIGCLFEGLGQVNDTRGMWLLYKKVCKRQIKCSRGVYNIVIKFTLKSGWCTAAFEVYEQMLAANVLPSLRSYNLLIKGFVHQANLLKAMHVFNDMLARGFPGDLITCNALIEGHLKQGNMTEVFSVLEMMREWKLKPDVRTLYAIIRYYVSSHELEKARELFDKMVKPEYCYPRPDITVYNVLIDGYLNVAGNFDEANRLFRQSIDEKLQPMLYTYNTLIRAHVKHRQLDRAVELFYDMQNNHRLHPDAFSFYNLIIGYLREDRGREAMEMKKMMEERKINNRIGILSNLLEYHKQHHLRDKIINVEL</sequence>
<evidence type="ECO:0000256" key="4">
    <source>
        <dbReference type="ARBA" id="ARBA00044511"/>
    </source>
</evidence>
<feature type="repeat" description="PPR" evidence="5">
    <location>
        <begin position="452"/>
        <end position="482"/>
    </location>
</feature>
<dbReference type="PANTHER" id="PTHR47447">
    <property type="entry name" value="OS03G0856100 PROTEIN"/>
    <property type="match status" value="1"/>
</dbReference>
<evidence type="ECO:0000256" key="2">
    <source>
        <dbReference type="ARBA" id="ARBA00022737"/>
    </source>
</evidence>
<keyword evidence="2" id="KW-0677">Repeat</keyword>
<feature type="repeat" description="PPR" evidence="5">
    <location>
        <begin position="416"/>
        <end position="451"/>
    </location>
</feature>
<comment type="similarity">
    <text evidence="1">Belongs to the CCM1 family.</text>
</comment>
<reference evidence="7" key="1">
    <citation type="submission" date="2021-06" db="EMBL/GenBank/DDBJ databases">
        <authorList>
            <person name="Kallberg Y."/>
            <person name="Tangrot J."/>
            <person name="Rosling A."/>
        </authorList>
    </citation>
    <scope>NUCLEOTIDE SEQUENCE</scope>
    <source>
        <strain evidence="7">BR232B</strain>
    </source>
</reference>
<comment type="function">
    <text evidence="3">Regulates mitochondrial small subunit maturation by controlling 15S rRNA 5'-end processing. Localizes to the 5' precursor of the 15S rRNA in a position that is subsequently occupied by mS47 in the mature yeast mtSSU. Uses structure and sequence-specific RNA recognition, binding to a single-stranded region of the precursor and specifically recognizing bases -6 to -1. The exchange of Ccm1 for mS47 is coupled to the irreversible removal of precursor rRNA that is accompanied by conformational changes of the mitoribosomal proteins uS5m and mS26. These conformational changes signal completion of 5'-end rRNA processing through protection of the mature 5'-end of the 15S rRNA and stabilization of mS47. The removal of the 5' precursor together with the dissociation of Ccm1 may be catalyzed by the 5'-3' exoribonuclease Pet127. Involved in the specific removal of group I introns in mitochondrial encoded transcripts.</text>
</comment>
<dbReference type="PROSITE" id="PS51375">
    <property type="entry name" value="PPR"/>
    <property type="match status" value="6"/>
</dbReference>
<dbReference type="Pfam" id="PF13041">
    <property type="entry name" value="PPR_2"/>
    <property type="match status" value="2"/>
</dbReference>
<feature type="domain" description="PROP1-like PPR" evidence="6">
    <location>
        <begin position="261"/>
        <end position="391"/>
    </location>
</feature>
<comment type="caution">
    <text evidence="7">The sequence shown here is derived from an EMBL/GenBank/DDBJ whole genome shotgun (WGS) entry which is preliminary data.</text>
</comment>
<name>A0A9N9AVN4_9GLOM</name>
<protein>
    <submittedName>
        <fullName evidence="7">2060_t:CDS:1</fullName>
    </submittedName>
</protein>